<dbReference type="AlphaFoldDB" id="A0A198AGM3"/>
<reference evidence="1 2" key="1">
    <citation type="submission" date="2016-05" db="EMBL/GenBank/DDBJ databases">
        <title>Paenibacillus sp. 1ZS3-15 nov., isolated from the rhizosphere soil.</title>
        <authorList>
            <person name="Zhang X.X."/>
            <person name="Zhang J."/>
        </authorList>
    </citation>
    <scope>NUCLEOTIDE SEQUENCE [LARGE SCALE GENOMIC DNA]</scope>
    <source>
        <strain evidence="1 2">1ZS3-15</strain>
    </source>
</reference>
<proteinExistence type="predicted"/>
<sequence>MLRLGEKIIFIGDRLEQNLPIGGYGYLIAYDRNNDNIFDYVVRVPKENKHYYVTATDIELEEVLLQQEAEQAQREALIDYALATNNEAMFRQIMNGESASEPEKEKDKEVQSREEFIKQIGLKAWI</sequence>
<organism evidence="1 2">
    <name type="scientific">Paenibacillus oryzisoli</name>
    <dbReference type="NCBI Taxonomy" id="1850517"/>
    <lineage>
        <taxon>Bacteria</taxon>
        <taxon>Bacillati</taxon>
        <taxon>Bacillota</taxon>
        <taxon>Bacilli</taxon>
        <taxon>Bacillales</taxon>
        <taxon>Paenibacillaceae</taxon>
        <taxon>Paenibacillus</taxon>
    </lineage>
</organism>
<keyword evidence="2" id="KW-1185">Reference proteome</keyword>
<evidence type="ECO:0000313" key="1">
    <source>
        <dbReference type="EMBL" id="OAS20225.1"/>
    </source>
</evidence>
<accession>A0A198AGM3</accession>
<dbReference type="STRING" id="1850517.A8708_09585"/>
<protein>
    <submittedName>
        <fullName evidence="1">ATPase</fullName>
    </submittedName>
</protein>
<dbReference type="EMBL" id="LYPB01000052">
    <property type="protein sequence ID" value="OAS20225.1"/>
    <property type="molecule type" value="Genomic_DNA"/>
</dbReference>
<dbReference type="Proteomes" id="UP000078454">
    <property type="component" value="Unassembled WGS sequence"/>
</dbReference>
<gene>
    <name evidence="1" type="ORF">A8708_09585</name>
</gene>
<evidence type="ECO:0000313" key="2">
    <source>
        <dbReference type="Proteomes" id="UP000078454"/>
    </source>
</evidence>
<comment type="caution">
    <text evidence="1">The sequence shown here is derived from an EMBL/GenBank/DDBJ whole genome shotgun (WGS) entry which is preliminary data.</text>
</comment>
<dbReference type="OrthoDB" id="2883326at2"/>
<dbReference type="RefSeq" id="WP_068663418.1">
    <property type="nucleotide sequence ID" value="NZ_LYPB01000052.1"/>
</dbReference>
<name>A0A198AGM3_9BACL</name>